<dbReference type="PROSITE" id="PS50835">
    <property type="entry name" value="IG_LIKE"/>
    <property type="match status" value="1"/>
</dbReference>
<dbReference type="AlphaFoldDB" id="A0A9P0K6C9"/>
<protein>
    <recommendedName>
        <fullName evidence="4">Ig-like domain-containing protein</fullName>
    </recommendedName>
</protein>
<evidence type="ECO:0000256" key="1">
    <source>
        <dbReference type="ARBA" id="ARBA00022737"/>
    </source>
</evidence>
<accession>A0A9P0K6C9</accession>
<dbReference type="PANTHER" id="PTHR12231:SF265">
    <property type="entry name" value="DPR-INTERACTING PROTEIN LAMBDA"/>
    <property type="match status" value="1"/>
</dbReference>
<dbReference type="Pfam" id="PF07679">
    <property type="entry name" value="I-set"/>
    <property type="match status" value="1"/>
</dbReference>
<dbReference type="PANTHER" id="PTHR12231">
    <property type="entry name" value="CTX-RELATED TYPE I TRANSMEMBRANE PROTEIN"/>
    <property type="match status" value="1"/>
</dbReference>
<dbReference type="Proteomes" id="UP001152888">
    <property type="component" value="Unassembled WGS sequence"/>
</dbReference>
<evidence type="ECO:0000313" key="6">
    <source>
        <dbReference type="Proteomes" id="UP001152888"/>
    </source>
</evidence>
<feature type="domain" description="Ig-like" evidence="4">
    <location>
        <begin position="28"/>
        <end position="124"/>
    </location>
</feature>
<dbReference type="Gene3D" id="2.60.40.10">
    <property type="entry name" value="Immunoglobulins"/>
    <property type="match status" value="1"/>
</dbReference>
<dbReference type="InterPro" id="IPR013783">
    <property type="entry name" value="Ig-like_fold"/>
</dbReference>
<keyword evidence="3" id="KW-0393">Immunoglobulin domain</keyword>
<dbReference type="InterPro" id="IPR036179">
    <property type="entry name" value="Ig-like_dom_sf"/>
</dbReference>
<evidence type="ECO:0000256" key="3">
    <source>
        <dbReference type="ARBA" id="ARBA00023319"/>
    </source>
</evidence>
<dbReference type="EMBL" id="CAKOFQ010006715">
    <property type="protein sequence ID" value="CAH1964504.1"/>
    <property type="molecule type" value="Genomic_DNA"/>
</dbReference>
<comment type="caution">
    <text evidence="5">The sequence shown here is derived from an EMBL/GenBank/DDBJ whole genome shotgun (WGS) entry which is preliminary data.</text>
</comment>
<dbReference type="OrthoDB" id="10012075at2759"/>
<dbReference type="SMART" id="SM00409">
    <property type="entry name" value="IG"/>
    <property type="match status" value="1"/>
</dbReference>
<keyword evidence="6" id="KW-1185">Reference proteome</keyword>
<gene>
    <name evidence="5" type="ORF">ACAOBT_LOCUS5837</name>
</gene>
<dbReference type="SUPFAM" id="SSF48726">
    <property type="entry name" value="Immunoglobulin"/>
    <property type="match status" value="1"/>
</dbReference>
<name>A0A9P0K6C9_ACAOB</name>
<evidence type="ECO:0000313" key="5">
    <source>
        <dbReference type="EMBL" id="CAH1964504.1"/>
    </source>
</evidence>
<dbReference type="InterPro" id="IPR051170">
    <property type="entry name" value="Neural/epithelial_adhesion"/>
</dbReference>
<organism evidence="5 6">
    <name type="scientific">Acanthoscelides obtectus</name>
    <name type="common">Bean weevil</name>
    <name type="synonym">Bruchus obtectus</name>
    <dbReference type="NCBI Taxonomy" id="200917"/>
    <lineage>
        <taxon>Eukaryota</taxon>
        <taxon>Metazoa</taxon>
        <taxon>Ecdysozoa</taxon>
        <taxon>Arthropoda</taxon>
        <taxon>Hexapoda</taxon>
        <taxon>Insecta</taxon>
        <taxon>Pterygota</taxon>
        <taxon>Neoptera</taxon>
        <taxon>Endopterygota</taxon>
        <taxon>Coleoptera</taxon>
        <taxon>Polyphaga</taxon>
        <taxon>Cucujiformia</taxon>
        <taxon>Chrysomeloidea</taxon>
        <taxon>Chrysomelidae</taxon>
        <taxon>Bruchinae</taxon>
        <taxon>Bruchini</taxon>
        <taxon>Acanthoscelides</taxon>
    </lineage>
</organism>
<dbReference type="GO" id="GO:0043005">
    <property type="term" value="C:neuron projection"/>
    <property type="evidence" value="ECO:0007669"/>
    <property type="project" value="TreeGrafter"/>
</dbReference>
<keyword evidence="1" id="KW-0677">Repeat</keyword>
<dbReference type="InterPro" id="IPR013098">
    <property type="entry name" value="Ig_I-set"/>
</dbReference>
<reference evidence="5" key="1">
    <citation type="submission" date="2022-03" db="EMBL/GenBank/DDBJ databases">
        <authorList>
            <person name="Sayadi A."/>
        </authorList>
    </citation>
    <scope>NUCLEOTIDE SEQUENCE</scope>
</reference>
<evidence type="ECO:0000256" key="2">
    <source>
        <dbReference type="ARBA" id="ARBA00023157"/>
    </source>
</evidence>
<keyword evidence="2" id="KW-1015">Disulfide bond</keyword>
<evidence type="ECO:0000259" key="4">
    <source>
        <dbReference type="PROSITE" id="PS50835"/>
    </source>
</evidence>
<dbReference type="InterPro" id="IPR003599">
    <property type="entry name" value="Ig_sub"/>
</dbReference>
<sequence>MGAYLCIAMNKVPPSVSKRFTVIVHFHPLIRVLNQLVAAPITSDVHVQCYLEASPKAMNTWSRDTGEKLLPNDKYVMQETQINDYSLLMNLTIKNLDKSDFGGYICQSYNLLGKAEAVVRLQVH</sequence>
<dbReference type="InterPro" id="IPR007110">
    <property type="entry name" value="Ig-like_dom"/>
</dbReference>
<proteinExistence type="predicted"/>